<proteinExistence type="predicted"/>
<reference evidence="1 2" key="1">
    <citation type="submission" date="2014-03" db="EMBL/GenBank/DDBJ databases">
        <title>Draft Genome Sequence of Actibacterium mucosum KCTC 23349, a Marine Alphaproteobacterium with Complex Ionic Requirements Isolated from Mediterranean Seawater at Malvarrosa Beach, Valencia, Spain.</title>
        <authorList>
            <person name="Arahal D.R."/>
            <person name="Shao Z."/>
            <person name="Lai Q."/>
            <person name="Pujalte M.J."/>
        </authorList>
    </citation>
    <scope>NUCLEOTIDE SEQUENCE [LARGE SCALE GENOMIC DNA]</scope>
    <source>
        <strain evidence="1 2">KCTC 23349</strain>
    </source>
</reference>
<dbReference type="Proteomes" id="UP000026249">
    <property type="component" value="Unassembled WGS sequence"/>
</dbReference>
<evidence type="ECO:0000313" key="1">
    <source>
        <dbReference type="EMBL" id="KAJ54250.1"/>
    </source>
</evidence>
<gene>
    <name evidence="1" type="ORF">ACMU_18665</name>
</gene>
<sequence length="64" mass="6667">MGLSALRSFVSNACRRDESIAASFGAVSKTRGASVPQVVHVQGSENLDMGAMASKGPQVSHQYS</sequence>
<dbReference type="AlphaFoldDB" id="A0A037ZHG3"/>
<organism evidence="1 2">
    <name type="scientific">Actibacterium mucosum KCTC 23349</name>
    <dbReference type="NCBI Taxonomy" id="1454373"/>
    <lineage>
        <taxon>Bacteria</taxon>
        <taxon>Pseudomonadati</taxon>
        <taxon>Pseudomonadota</taxon>
        <taxon>Alphaproteobacteria</taxon>
        <taxon>Rhodobacterales</taxon>
        <taxon>Roseobacteraceae</taxon>
        <taxon>Actibacterium</taxon>
    </lineage>
</organism>
<name>A0A037ZHG3_9RHOB</name>
<keyword evidence="2" id="KW-1185">Reference proteome</keyword>
<accession>A0A037ZHG3</accession>
<dbReference type="EMBL" id="JFKE01000009">
    <property type="protein sequence ID" value="KAJ54250.1"/>
    <property type="molecule type" value="Genomic_DNA"/>
</dbReference>
<comment type="caution">
    <text evidence="1">The sequence shown here is derived from an EMBL/GenBank/DDBJ whole genome shotgun (WGS) entry which is preliminary data.</text>
</comment>
<evidence type="ECO:0000313" key="2">
    <source>
        <dbReference type="Proteomes" id="UP000026249"/>
    </source>
</evidence>
<protein>
    <submittedName>
        <fullName evidence="1">Uncharacterized protein</fullName>
    </submittedName>
</protein>